<dbReference type="OrthoDB" id="307149at2759"/>
<dbReference type="Proteomes" id="UP000000600">
    <property type="component" value="Unassembled WGS sequence"/>
</dbReference>
<feature type="region of interest" description="Disordered" evidence="1">
    <location>
        <begin position="158"/>
        <end position="263"/>
    </location>
</feature>
<evidence type="ECO:0000256" key="1">
    <source>
        <dbReference type="SAM" id="MobiDB-lite"/>
    </source>
</evidence>
<dbReference type="EMBL" id="CT868318">
    <property type="protein sequence ID" value="CAK78713.1"/>
    <property type="molecule type" value="Genomic_DNA"/>
</dbReference>
<organism evidence="2 3">
    <name type="scientific">Paramecium tetraurelia</name>
    <dbReference type="NCBI Taxonomy" id="5888"/>
    <lineage>
        <taxon>Eukaryota</taxon>
        <taxon>Sar</taxon>
        <taxon>Alveolata</taxon>
        <taxon>Ciliophora</taxon>
        <taxon>Intramacronucleata</taxon>
        <taxon>Oligohymenophorea</taxon>
        <taxon>Peniculida</taxon>
        <taxon>Parameciidae</taxon>
        <taxon>Paramecium</taxon>
    </lineage>
</organism>
<feature type="compositionally biased region" description="Polar residues" evidence="1">
    <location>
        <begin position="204"/>
        <end position="263"/>
    </location>
</feature>
<evidence type="ECO:0000313" key="2">
    <source>
        <dbReference type="EMBL" id="CAK78713.1"/>
    </source>
</evidence>
<dbReference type="RefSeq" id="XP_001446110.1">
    <property type="nucleotide sequence ID" value="XM_001446073.2"/>
</dbReference>
<proteinExistence type="predicted"/>
<dbReference type="OMA" id="IQLNDRH"/>
<sequence>MSIQLNDRHITQLEELESLKGKLQCPSYRSRNLSSDRQYTPSLTNDFRSTRNSDQQKDSQSVEKFLNLKKQNQNVDNLSQLWKQQKQSIQLPQSIQSQNSISISDFYANFVDKQEIDQQIPKYTHLVIEEEENLVTEQDANKIKVVQAANNVRVNGKFPNATKQAGQKKIQQSAQQIQTSNNQIQTKKTNSNNNTYNNNNNNSRPQTTKSQVQVPQTPLTQKKTVQKSNTKSFQDPFQDVPQTPSQKLQQSSLLEKSRQGKTNQAINKVITKKNPEEDQRNLILQLAKIKESVTKLYDSRFEKQLTHSSQFIEKNFDQIINTLKLDFRFHENDI</sequence>
<gene>
    <name evidence="2" type="ORF">GSPATT00001754001</name>
</gene>
<dbReference type="KEGG" id="ptm:GSPATT00001754001"/>
<protein>
    <submittedName>
        <fullName evidence="2">Uncharacterized protein</fullName>
    </submittedName>
</protein>
<keyword evidence="3" id="KW-1185">Reference proteome</keyword>
<feature type="region of interest" description="Disordered" evidence="1">
    <location>
        <begin position="28"/>
        <end position="58"/>
    </location>
</feature>
<dbReference type="HOGENOM" id="CLU_825032_0_0_1"/>
<dbReference type="GeneID" id="5031895"/>
<dbReference type="InParanoid" id="A0D6P6"/>
<evidence type="ECO:0000313" key="3">
    <source>
        <dbReference type="Proteomes" id="UP000000600"/>
    </source>
</evidence>
<accession>A0D6P6</accession>
<name>A0D6P6_PARTE</name>
<feature type="compositionally biased region" description="Basic and acidic residues" evidence="1">
    <location>
        <begin position="48"/>
        <end position="58"/>
    </location>
</feature>
<feature type="compositionally biased region" description="Low complexity" evidence="1">
    <location>
        <begin position="163"/>
        <end position="203"/>
    </location>
</feature>
<dbReference type="AlphaFoldDB" id="A0D6P6"/>
<reference evidence="2 3" key="1">
    <citation type="journal article" date="2006" name="Nature">
        <title>Global trends of whole-genome duplications revealed by the ciliate Paramecium tetraurelia.</title>
        <authorList>
            <consortium name="Genoscope"/>
            <person name="Aury J.-M."/>
            <person name="Jaillon O."/>
            <person name="Duret L."/>
            <person name="Noel B."/>
            <person name="Jubin C."/>
            <person name="Porcel B.M."/>
            <person name="Segurens B."/>
            <person name="Daubin V."/>
            <person name="Anthouard V."/>
            <person name="Aiach N."/>
            <person name="Arnaiz O."/>
            <person name="Billaut A."/>
            <person name="Beisson J."/>
            <person name="Blanc I."/>
            <person name="Bouhouche K."/>
            <person name="Camara F."/>
            <person name="Duharcourt S."/>
            <person name="Guigo R."/>
            <person name="Gogendeau D."/>
            <person name="Katinka M."/>
            <person name="Keller A.-M."/>
            <person name="Kissmehl R."/>
            <person name="Klotz C."/>
            <person name="Koll F."/>
            <person name="Le Moue A."/>
            <person name="Lepere C."/>
            <person name="Malinsky S."/>
            <person name="Nowacki M."/>
            <person name="Nowak J.K."/>
            <person name="Plattner H."/>
            <person name="Poulain J."/>
            <person name="Ruiz F."/>
            <person name="Serrano V."/>
            <person name="Zagulski M."/>
            <person name="Dessen P."/>
            <person name="Betermier M."/>
            <person name="Weissenbach J."/>
            <person name="Scarpelli C."/>
            <person name="Schachter V."/>
            <person name="Sperling L."/>
            <person name="Meyer E."/>
            <person name="Cohen J."/>
            <person name="Wincker P."/>
        </authorList>
    </citation>
    <scope>NUCLEOTIDE SEQUENCE [LARGE SCALE GENOMIC DNA]</scope>
    <source>
        <strain evidence="2 3">Stock d4-2</strain>
    </source>
</reference>
<feature type="compositionally biased region" description="Polar residues" evidence="1">
    <location>
        <begin position="28"/>
        <end position="47"/>
    </location>
</feature>